<accession>A0AAD8LMF6</accession>
<dbReference type="EMBL" id="JAVEPI010000002">
    <property type="protein sequence ID" value="KAK1443544.1"/>
    <property type="molecule type" value="Genomic_DNA"/>
</dbReference>
<dbReference type="GO" id="GO:0005737">
    <property type="term" value="C:cytoplasm"/>
    <property type="evidence" value="ECO:0007669"/>
    <property type="project" value="UniProtKB-SubCell"/>
</dbReference>
<dbReference type="PANTHER" id="PTHR12983">
    <property type="entry name" value="RING FINGER 10 FAMILY MEMBER"/>
    <property type="match status" value="1"/>
</dbReference>
<evidence type="ECO:0000313" key="9">
    <source>
        <dbReference type="Proteomes" id="UP001230268"/>
    </source>
</evidence>
<dbReference type="Proteomes" id="UP001230268">
    <property type="component" value="Unassembled WGS sequence"/>
</dbReference>
<evidence type="ECO:0000256" key="4">
    <source>
        <dbReference type="ARBA" id="ARBA00022771"/>
    </source>
</evidence>
<dbReference type="Pfam" id="PF13445">
    <property type="entry name" value="zf-RING_UBOX"/>
    <property type="match status" value="1"/>
</dbReference>
<dbReference type="AlphaFoldDB" id="A0AAD8LMF6"/>
<keyword evidence="9" id="KW-1185">Reference proteome</keyword>
<evidence type="ECO:0000256" key="1">
    <source>
        <dbReference type="ARBA" id="ARBA00004496"/>
    </source>
</evidence>
<gene>
    <name evidence="8" type="ORF">BgAZ_204200</name>
</gene>
<dbReference type="InterPro" id="IPR039739">
    <property type="entry name" value="MAG2/RNF10"/>
</dbReference>
<keyword evidence="3" id="KW-0479">Metal-binding</keyword>
<dbReference type="SMART" id="SM00184">
    <property type="entry name" value="RING"/>
    <property type="match status" value="1"/>
</dbReference>
<dbReference type="InterPro" id="IPR027370">
    <property type="entry name" value="Znf-RING_euk"/>
</dbReference>
<dbReference type="GO" id="GO:0045944">
    <property type="term" value="P:positive regulation of transcription by RNA polymerase II"/>
    <property type="evidence" value="ECO:0007669"/>
    <property type="project" value="TreeGrafter"/>
</dbReference>
<sequence>MHTRSRQERNRIPSEQLINFARYVSPQEEPVSKEHVPKDPPFRTFQRNLRCYIADVGLPYDKLPILRPNLTVEWKKVDLVDLMVDEDNPVTCPICLDESLFMPRVTRCGHAFCWICILKYINFQNNSKGLAKSLSSHTANRKPCPLCMQSLYKEDLKPVRFQIKRKPTVLTFALLTQEEGAETAVLHPKICEMICGAPRMREDMTIASSNCLDIQFWDVAFTDHMKLRDLLKNDYLTLEGIALNASEDDTATHEAVAEALQVLQDLGVSMPNDNPFPSANDVDNIEESIHQLRVTAESYVYGEEAQKEPTSETEGRKKTYCFYQSIDGCKVLLHPILLKCLWKCCDQSIGRMPLFLVNLPVLGLEEIVVTANMRKRYNWLNHFRMGSKLYLAHVPLDGYVSQSEFDNFMRKRQIAMDMKYSKILQSQEESQVL</sequence>
<dbReference type="PROSITE" id="PS00518">
    <property type="entry name" value="ZF_RING_1"/>
    <property type="match status" value="1"/>
</dbReference>
<reference evidence="8" key="1">
    <citation type="submission" date="2023-08" db="EMBL/GenBank/DDBJ databases">
        <title>Draft sequence of the Babesia gibsoni genome.</title>
        <authorList>
            <person name="Yamagishi J.Y."/>
            <person name="Xuan X.X."/>
        </authorList>
    </citation>
    <scope>NUCLEOTIDE SEQUENCE</scope>
    <source>
        <strain evidence="8">Azabu</strain>
    </source>
</reference>
<evidence type="ECO:0000256" key="5">
    <source>
        <dbReference type="ARBA" id="ARBA00022833"/>
    </source>
</evidence>
<dbReference type="InterPro" id="IPR013083">
    <property type="entry name" value="Znf_RING/FYVE/PHD"/>
</dbReference>
<dbReference type="SUPFAM" id="SSF57850">
    <property type="entry name" value="RING/U-box"/>
    <property type="match status" value="1"/>
</dbReference>
<dbReference type="PROSITE" id="PS50089">
    <property type="entry name" value="ZF_RING_2"/>
    <property type="match status" value="1"/>
</dbReference>
<evidence type="ECO:0000256" key="3">
    <source>
        <dbReference type="ARBA" id="ARBA00022723"/>
    </source>
</evidence>
<name>A0AAD8LMF6_BABGI</name>
<organism evidence="8 9">
    <name type="scientific">Babesia gibsoni</name>
    <dbReference type="NCBI Taxonomy" id="33632"/>
    <lineage>
        <taxon>Eukaryota</taxon>
        <taxon>Sar</taxon>
        <taxon>Alveolata</taxon>
        <taxon>Apicomplexa</taxon>
        <taxon>Aconoidasida</taxon>
        <taxon>Piroplasmida</taxon>
        <taxon>Babesiidae</taxon>
        <taxon>Babesia</taxon>
    </lineage>
</organism>
<dbReference type="InterPro" id="IPR001841">
    <property type="entry name" value="Znf_RING"/>
</dbReference>
<evidence type="ECO:0000256" key="2">
    <source>
        <dbReference type="ARBA" id="ARBA00022490"/>
    </source>
</evidence>
<dbReference type="Gene3D" id="3.30.40.10">
    <property type="entry name" value="Zinc/RING finger domain, C3HC4 (zinc finger)"/>
    <property type="match status" value="1"/>
</dbReference>
<evidence type="ECO:0000256" key="6">
    <source>
        <dbReference type="PROSITE-ProRule" id="PRU00175"/>
    </source>
</evidence>
<keyword evidence="4 6" id="KW-0863">Zinc-finger</keyword>
<protein>
    <submittedName>
        <fullName evidence="8">Ring finger 10 family protein</fullName>
    </submittedName>
</protein>
<keyword evidence="5" id="KW-0862">Zinc</keyword>
<dbReference type="GO" id="GO:0008270">
    <property type="term" value="F:zinc ion binding"/>
    <property type="evidence" value="ECO:0007669"/>
    <property type="project" value="UniProtKB-KW"/>
</dbReference>
<evidence type="ECO:0000313" key="8">
    <source>
        <dbReference type="EMBL" id="KAK1443544.1"/>
    </source>
</evidence>
<evidence type="ECO:0000259" key="7">
    <source>
        <dbReference type="PROSITE" id="PS50089"/>
    </source>
</evidence>
<feature type="domain" description="RING-type" evidence="7">
    <location>
        <begin position="92"/>
        <end position="147"/>
    </location>
</feature>
<proteinExistence type="predicted"/>
<dbReference type="PANTHER" id="PTHR12983:SF9">
    <property type="entry name" value="E3 UBIQUITIN-PROTEIN LIGASE RNF10"/>
    <property type="match status" value="1"/>
</dbReference>
<comment type="subcellular location">
    <subcellularLocation>
        <location evidence="1">Cytoplasm</location>
    </subcellularLocation>
</comment>
<keyword evidence="2" id="KW-0963">Cytoplasm</keyword>
<dbReference type="InterPro" id="IPR017907">
    <property type="entry name" value="Znf_RING_CS"/>
</dbReference>
<comment type="caution">
    <text evidence="8">The sequence shown here is derived from an EMBL/GenBank/DDBJ whole genome shotgun (WGS) entry which is preliminary data.</text>
</comment>
<dbReference type="GO" id="GO:0000976">
    <property type="term" value="F:transcription cis-regulatory region binding"/>
    <property type="evidence" value="ECO:0007669"/>
    <property type="project" value="TreeGrafter"/>
</dbReference>